<sequence length="225" mass="24930">MSEFNESGPDSNHDHDHETSTDTDPDGWQFIESVTEYETGWYTGGYDRFKQPDGTEKQYYWATLPPAVVVIARDGDELVMVEQFRPPIRRLCLELPAGIVDADDLPAAPDNIDRSDTPGGLAATADVPPAAYEAAGARELREETGHDPNEIIFLDDFWVATGVLTHRRGHVFASDLDPTDRKLDTNEFITVRRVPVSEALEQARTPPSNDATIEGLLLAEHEGLL</sequence>
<gene>
    <name evidence="5" type="ORF">ACFQL7_00395</name>
</gene>
<keyword evidence="6" id="KW-1185">Reference proteome</keyword>
<evidence type="ECO:0000256" key="2">
    <source>
        <dbReference type="ARBA" id="ARBA00022801"/>
    </source>
</evidence>
<proteinExistence type="predicted"/>
<dbReference type="RefSeq" id="WP_264555417.1">
    <property type="nucleotide sequence ID" value="NZ_CP109979.1"/>
</dbReference>
<dbReference type="Gene3D" id="3.90.79.10">
    <property type="entry name" value="Nucleoside Triphosphate Pyrophosphohydrolase"/>
    <property type="match status" value="1"/>
</dbReference>
<protein>
    <submittedName>
        <fullName evidence="5">NUDIX hydrolase</fullName>
        <ecNumber evidence="5">3.6.-.-</ecNumber>
    </submittedName>
</protein>
<comment type="cofactor">
    <cofactor evidence="1">
        <name>Mg(2+)</name>
        <dbReference type="ChEBI" id="CHEBI:18420"/>
    </cofactor>
</comment>
<dbReference type="PANTHER" id="PTHR11839">
    <property type="entry name" value="UDP/ADP-SUGAR PYROPHOSPHATASE"/>
    <property type="match status" value="1"/>
</dbReference>
<dbReference type="PANTHER" id="PTHR11839:SF18">
    <property type="entry name" value="NUDIX HYDROLASE DOMAIN-CONTAINING PROTEIN"/>
    <property type="match status" value="1"/>
</dbReference>
<organism evidence="5 6">
    <name type="scientific">Halocatena marina</name>
    <dbReference type="NCBI Taxonomy" id="2934937"/>
    <lineage>
        <taxon>Archaea</taxon>
        <taxon>Methanobacteriati</taxon>
        <taxon>Methanobacteriota</taxon>
        <taxon>Stenosarchaea group</taxon>
        <taxon>Halobacteria</taxon>
        <taxon>Halobacteriales</taxon>
        <taxon>Natronomonadaceae</taxon>
        <taxon>Halocatena</taxon>
    </lineage>
</organism>
<feature type="region of interest" description="Disordered" evidence="3">
    <location>
        <begin position="1"/>
        <end position="27"/>
    </location>
</feature>
<comment type="caution">
    <text evidence="5">The sequence shown here is derived from an EMBL/GenBank/DDBJ whole genome shotgun (WGS) entry which is preliminary data.</text>
</comment>
<dbReference type="EC" id="3.6.-.-" evidence="5"/>
<dbReference type="AlphaFoldDB" id="A0ABD5YGV6"/>
<dbReference type="SUPFAM" id="SSF55811">
    <property type="entry name" value="Nudix"/>
    <property type="match status" value="1"/>
</dbReference>
<evidence type="ECO:0000256" key="3">
    <source>
        <dbReference type="SAM" id="MobiDB-lite"/>
    </source>
</evidence>
<evidence type="ECO:0000259" key="4">
    <source>
        <dbReference type="PROSITE" id="PS51462"/>
    </source>
</evidence>
<accession>A0ABD5YGV6</accession>
<evidence type="ECO:0000313" key="5">
    <source>
        <dbReference type="EMBL" id="MFC7188465.1"/>
    </source>
</evidence>
<dbReference type="Proteomes" id="UP001596417">
    <property type="component" value="Unassembled WGS sequence"/>
</dbReference>
<dbReference type="GO" id="GO:0016787">
    <property type="term" value="F:hydrolase activity"/>
    <property type="evidence" value="ECO:0007669"/>
    <property type="project" value="UniProtKB-KW"/>
</dbReference>
<dbReference type="EMBL" id="JBHTAX010000001">
    <property type="protein sequence ID" value="MFC7188465.1"/>
    <property type="molecule type" value="Genomic_DNA"/>
</dbReference>
<reference evidence="5 6" key="1">
    <citation type="journal article" date="2019" name="Int. J. Syst. Evol. Microbiol.">
        <title>The Global Catalogue of Microorganisms (GCM) 10K type strain sequencing project: providing services to taxonomists for standard genome sequencing and annotation.</title>
        <authorList>
            <consortium name="The Broad Institute Genomics Platform"/>
            <consortium name="The Broad Institute Genome Sequencing Center for Infectious Disease"/>
            <person name="Wu L."/>
            <person name="Ma J."/>
        </authorList>
    </citation>
    <scope>NUCLEOTIDE SEQUENCE [LARGE SCALE GENOMIC DNA]</scope>
    <source>
        <strain evidence="5 6">RDMS1</strain>
    </source>
</reference>
<dbReference type="PROSITE" id="PS51462">
    <property type="entry name" value="NUDIX"/>
    <property type="match status" value="1"/>
</dbReference>
<dbReference type="GeneID" id="76197997"/>
<evidence type="ECO:0000313" key="6">
    <source>
        <dbReference type="Proteomes" id="UP001596417"/>
    </source>
</evidence>
<dbReference type="Pfam" id="PF00293">
    <property type="entry name" value="NUDIX"/>
    <property type="match status" value="1"/>
</dbReference>
<evidence type="ECO:0000256" key="1">
    <source>
        <dbReference type="ARBA" id="ARBA00001946"/>
    </source>
</evidence>
<feature type="compositionally biased region" description="Basic and acidic residues" evidence="3">
    <location>
        <begin position="11"/>
        <end position="20"/>
    </location>
</feature>
<dbReference type="CDD" id="cd03424">
    <property type="entry name" value="NUDIX_ADPRase_Nudt5_UGPPase_Nudt14"/>
    <property type="match status" value="1"/>
</dbReference>
<keyword evidence="2 5" id="KW-0378">Hydrolase</keyword>
<feature type="domain" description="Nudix hydrolase" evidence="4">
    <location>
        <begin position="63"/>
        <end position="217"/>
    </location>
</feature>
<name>A0ABD5YGV6_9EURY</name>
<dbReference type="InterPro" id="IPR015797">
    <property type="entry name" value="NUDIX_hydrolase-like_dom_sf"/>
</dbReference>
<dbReference type="InterPro" id="IPR000086">
    <property type="entry name" value="NUDIX_hydrolase_dom"/>
</dbReference>